<dbReference type="EnsemblProtists" id="EOD18274">
    <property type="protein sequence ID" value="EOD18274"/>
    <property type="gene ID" value="EMIHUDRAFT_432350"/>
</dbReference>
<dbReference type="HOGENOM" id="CLU_1075338_0_0_1"/>
<sequence>MEHPSPLRSLTPELLVHALSFADAVSLLAASRACAALRAAANEEQVWTALLWRHHSRILRLLFHGQPPRENDGLSPKQAYFEFARSWKLLAQRRSGRLLLKIDGEAAGGLAGTFGVYDATEYAPQHPGFELIVEDAAEEEDSTSTFAAASHTSLAKAILRSLAVPGLECIRYDGEDVQLAALRRRTLHRSYLLCLRAWARQAVRWAALLAAALVLRAACGAACSALADLCATPAAASAVVVAPAAAALRRRRARNKELR</sequence>
<accession>A0A0D3J439</accession>
<dbReference type="SUPFAM" id="SSF81383">
    <property type="entry name" value="F-box domain"/>
    <property type="match status" value="1"/>
</dbReference>
<dbReference type="AlphaFoldDB" id="A0A0D3J439"/>
<dbReference type="GeneID" id="19046275"/>
<dbReference type="KEGG" id="ehx:EMIHUDRAFT_445223"/>
<dbReference type="GeneID" id="17263424"/>
<organism evidence="1 2">
    <name type="scientific">Emiliania huxleyi (strain CCMP1516)</name>
    <dbReference type="NCBI Taxonomy" id="280463"/>
    <lineage>
        <taxon>Eukaryota</taxon>
        <taxon>Haptista</taxon>
        <taxon>Haptophyta</taxon>
        <taxon>Prymnesiophyceae</taxon>
        <taxon>Isochrysidales</taxon>
        <taxon>Noelaerhabdaceae</taxon>
        <taxon>Emiliania</taxon>
    </lineage>
</organism>
<evidence type="ECO:0000313" key="2">
    <source>
        <dbReference type="Proteomes" id="UP000013827"/>
    </source>
</evidence>
<dbReference type="InterPro" id="IPR036400">
    <property type="entry name" value="Cyt_B5-like_heme/steroid_sf"/>
</dbReference>
<evidence type="ECO:0008006" key="3">
    <source>
        <dbReference type="Google" id="ProtNLM"/>
    </source>
</evidence>
<proteinExistence type="predicted"/>
<dbReference type="PaxDb" id="2903-EOD17275"/>
<name>A0A0D3J439_EMIH1</name>
<keyword evidence="2" id="KW-1185">Reference proteome</keyword>
<dbReference type="Gene3D" id="1.20.1280.50">
    <property type="match status" value="1"/>
</dbReference>
<protein>
    <recommendedName>
        <fullName evidence="3">F-box domain-containing protein</fullName>
    </recommendedName>
</protein>
<dbReference type="Proteomes" id="UP000013827">
    <property type="component" value="Unassembled WGS sequence"/>
</dbReference>
<reference evidence="1" key="2">
    <citation type="submission" date="2024-10" db="UniProtKB">
        <authorList>
            <consortium name="EnsemblProtists"/>
        </authorList>
    </citation>
    <scope>IDENTIFICATION</scope>
</reference>
<dbReference type="SUPFAM" id="SSF55856">
    <property type="entry name" value="Cytochrome b5-like heme/steroid binding domain"/>
    <property type="match status" value="1"/>
</dbReference>
<dbReference type="EnsemblProtists" id="EOD17275">
    <property type="protein sequence ID" value="EOD17275"/>
    <property type="gene ID" value="EMIHUDRAFT_445223"/>
</dbReference>
<dbReference type="KEGG" id="ehx:EMIHUDRAFT_432350"/>
<reference evidence="2" key="1">
    <citation type="journal article" date="2013" name="Nature">
        <title>Pan genome of the phytoplankton Emiliania underpins its global distribution.</title>
        <authorList>
            <person name="Read B.A."/>
            <person name="Kegel J."/>
            <person name="Klute M.J."/>
            <person name="Kuo A."/>
            <person name="Lefebvre S.C."/>
            <person name="Maumus F."/>
            <person name="Mayer C."/>
            <person name="Miller J."/>
            <person name="Monier A."/>
            <person name="Salamov A."/>
            <person name="Young J."/>
            <person name="Aguilar M."/>
            <person name="Claverie J.M."/>
            <person name="Frickenhaus S."/>
            <person name="Gonzalez K."/>
            <person name="Herman E.K."/>
            <person name="Lin Y.C."/>
            <person name="Napier J."/>
            <person name="Ogata H."/>
            <person name="Sarno A.F."/>
            <person name="Shmutz J."/>
            <person name="Schroeder D."/>
            <person name="de Vargas C."/>
            <person name="Verret F."/>
            <person name="von Dassow P."/>
            <person name="Valentin K."/>
            <person name="Van de Peer Y."/>
            <person name="Wheeler G."/>
            <person name="Dacks J.B."/>
            <person name="Delwiche C.F."/>
            <person name="Dyhrman S.T."/>
            <person name="Glockner G."/>
            <person name="John U."/>
            <person name="Richards T."/>
            <person name="Worden A.Z."/>
            <person name="Zhang X."/>
            <person name="Grigoriev I.V."/>
            <person name="Allen A.E."/>
            <person name="Bidle K."/>
            <person name="Borodovsky M."/>
            <person name="Bowler C."/>
            <person name="Brownlee C."/>
            <person name="Cock J.M."/>
            <person name="Elias M."/>
            <person name="Gladyshev V.N."/>
            <person name="Groth M."/>
            <person name="Guda C."/>
            <person name="Hadaegh A."/>
            <person name="Iglesias-Rodriguez M.D."/>
            <person name="Jenkins J."/>
            <person name="Jones B.M."/>
            <person name="Lawson T."/>
            <person name="Leese F."/>
            <person name="Lindquist E."/>
            <person name="Lobanov A."/>
            <person name="Lomsadze A."/>
            <person name="Malik S.B."/>
            <person name="Marsh M.E."/>
            <person name="Mackinder L."/>
            <person name="Mock T."/>
            <person name="Mueller-Roeber B."/>
            <person name="Pagarete A."/>
            <person name="Parker M."/>
            <person name="Probert I."/>
            <person name="Quesneville H."/>
            <person name="Raines C."/>
            <person name="Rensing S.A."/>
            <person name="Riano-Pachon D.M."/>
            <person name="Richier S."/>
            <person name="Rokitta S."/>
            <person name="Shiraiwa Y."/>
            <person name="Soanes D.M."/>
            <person name="van der Giezen M."/>
            <person name="Wahlund T.M."/>
            <person name="Williams B."/>
            <person name="Wilson W."/>
            <person name="Wolfe G."/>
            <person name="Wurch L.L."/>
        </authorList>
    </citation>
    <scope>NUCLEOTIDE SEQUENCE</scope>
</reference>
<dbReference type="RefSeq" id="XP_005769704.1">
    <property type="nucleotide sequence ID" value="XM_005769647.1"/>
</dbReference>
<dbReference type="InterPro" id="IPR036047">
    <property type="entry name" value="F-box-like_dom_sf"/>
</dbReference>
<dbReference type="RefSeq" id="XP_005770703.1">
    <property type="nucleotide sequence ID" value="XM_005770646.1"/>
</dbReference>
<dbReference type="Gene3D" id="3.10.120.10">
    <property type="entry name" value="Cytochrome b5-like heme/steroid binding domain"/>
    <property type="match status" value="1"/>
</dbReference>
<evidence type="ECO:0000313" key="1">
    <source>
        <dbReference type="EnsemblProtists" id="EOD18274"/>
    </source>
</evidence>